<evidence type="ECO:0000256" key="1">
    <source>
        <dbReference type="ARBA" id="ARBA00001933"/>
    </source>
</evidence>
<dbReference type="Gene3D" id="3.90.1150.10">
    <property type="entry name" value="Aspartate Aminotransferase, domain 1"/>
    <property type="match status" value="1"/>
</dbReference>
<comment type="caution">
    <text evidence="12">The sequence shown here is derived from an EMBL/GenBank/DDBJ whole genome shotgun (WGS) entry which is preliminary data.</text>
</comment>
<evidence type="ECO:0000259" key="11">
    <source>
        <dbReference type="Pfam" id="PF00155"/>
    </source>
</evidence>
<dbReference type="PROSITE" id="PS00105">
    <property type="entry name" value="AA_TRANSFER_CLASS_1"/>
    <property type="match status" value="1"/>
</dbReference>
<keyword evidence="7" id="KW-0456">Lyase</keyword>
<dbReference type="OrthoDB" id="9799304at2"/>
<keyword evidence="5" id="KW-0169">Cobalamin biosynthesis</keyword>
<dbReference type="GO" id="GO:0048472">
    <property type="term" value="F:threonine-phosphate decarboxylase activity"/>
    <property type="evidence" value="ECO:0007669"/>
    <property type="project" value="UniProtKB-EC"/>
</dbReference>
<accession>A0A2T0RIZ9</accession>
<dbReference type="InterPro" id="IPR004838">
    <property type="entry name" value="NHTrfase_class1_PyrdxlP-BS"/>
</dbReference>
<comment type="cofactor">
    <cofactor evidence="1">
        <name>pyridoxal 5'-phosphate</name>
        <dbReference type="ChEBI" id="CHEBI:597326"/>
    </cofactor>
</comment>
<dbReference type="EMBL" id="PVTD01000010">
    <property type="protein sequence ID" value="PRY21155.1"/>
    <property type="molecule type" value="Genomic_DNA"/>
</dbReference>
<gene>
    <name evidence="12" type="ORF">CLV78_11028</name>
</gene>
<sequence>MARQGRDSGQPTVRDHGGGVDAAAARWGGNREDWLDLSTGINPVPFPIPAVSAEAWTDLPDRGARERLIAAARQFWQVPETLSILPVPGASAAISRIPALFPDRQVQIPTPTYNEHAAGFRAHGWEVVEGDAPAAVRVHPNNPDGRLWSVEDVPEAGPLVVDESFCDLCPDESLLGQLADRPNTLILKSFGKFWGLAGLRLGFVIGAPGLLSALEEMIGPWAVSGPALRIGESALGDIAWASATRRRVADDTMRLDALLATAGARLEGGTTLFRLYAVDDANALQNRLARARIWSRTFPYSRQWIRLGLPGTAEGWARLETALT</sequence>
<evidence type="ECO:0000256" key="3">
    <source>
        <dbReference type="ARBA" id="ARBA00004953"/>
    </source>
</evidence>
<protein>
    <recommendedName>
        <fullName evidence="4">threonine-phosphate decarboxylase</fullName>
        <ecNumber evidence="4">4.1.1.81</ecNumber>
    </recommendedName>
    <alternativeName>
        <fullName evidence="8">L-threonine-O-3-phosphate decarboxylase</fullName>
    </alternativeName>
</protein>
<dbReference type="CDD" id="cd00609">
    <property type="entry name" value="AAT_like"/>
    <property type="match status" value="1"/>
</dbReference>
<dbReference type="InterPro" id="IPR015424">
    <property type="entry name" value="PyrdxlP-dep_Trfase"/>
</dbReference>
<keyword evidence="6" id="KW-0663">Pyridoxal phosphate</keyword>
<dbReference type="NCBIfam" id="TIGR01140">
    <property type="entry name" value="L_thr_O3P_dcar"/>
    <property type="match status" value="1"/>
</dbReference>
<feature type="domain" description="Aminotransferase class I/classII large" evidence="11">
    <location>
        <begin position="140"/>
        <end position="312"/>
    </location>
</feature>
<evidence type="ECO:0000256" key="5">
    <source>
        <dbReference type="ARBA" id="ARBA00022573"/>
    </source>
</evidence>
<dbReference type="InterPro" id="IPR005860">
    <property type="entry name" value="CobD"/>
</dbReference>
<dbReference type="PANTHER" id="PTHR42885:SF1">
    <property type="entry name" value="THREONINE-PHOSPHATE DECARBOXYLASE"/>
    <property type="match status" value="1"/>
</dbReference>
<dbReference type="SUPFAM" id="SSF53383">
    <property type="entry name" value="PLP-dependent transferases"/>
    <property type="match status" value="1"/>
</dbReference>
<dbReference type="Gene3D" id="3.40.640.10">
    <property type="entry name" value="Type I PLP-dependent aspartate aminotransferase-like (Major domain)"/>
    <property type="match status" value="1"/>
</dbReference>
<dbReference type="Pfam" id="PF00155">
    <property type="entry name" value="Aminotran_1_2"/>
    <property type="match status" value="2"/>
</dbReference>
<dbReference type="AlphaFoldDB" id="A0A2T0RIZ9"/>
<dbReference type="EC" id="4.1.1.81" evidence="4"/>
<dbReference type="InterPro" id="IPR004839">
    <property type="entry name" value="Aminotransferase_I/II_large"/>
</dbReference>
<evidence type="ECO:0000256" key="8">
    <source>
        <dbReference type="ARBA" id="ARBA00029996"/>
    </source>
</evidence>
<reference evidence="12 13" key="1">
    <citation type="submission" date="2018-03" db="EMBL/GenBank/DDBJ databases">
        <title>Genomic Encyclopedia of Archaeal and Bacterial Type Strains, Phase II (KMG-II): from individual species to whole genera.</title>
        <authorList>
            <person name="Goeker M."/>
        </authorList>
    </citation>
    <scope>NUCLEOTIDE SEQUENCE [LARGE SCALE GENOMIC DNA]</scope>
    <source>
        <strain evidence="12 13">DSM 29328</strain>
    </source>
</reference>
<evidence type="ECO:0000256" key="4">
    <source>
        <dbReference type="ARBA" id="ARBA00012285"/>
    </source>
</evidence>
<feature type="domain" description="Aminotransferase class I/classII large" evidence="11">
    <location>
        <begin position="57"/>
        <end position="129"/>
    </location>
</feature>
<keyword evidence="13" id="KW-1185">Reference proteome</keyword>
<dbReference type="Proteomes" id="UP000239480">
    <property type="component" value="Unassembled WGS sequence"/>
</dbReference>
<comment type="function">
    <text evidence="2">Decarboxylates L-threonine-O-3-phosphate to yield (R)-1-amino-2-propanol O-2-phosphate, the precursor for the linkage between the nucleotide loop and the corrin ring in cobalamin.</text>
</comment>
<dbReference type="PANTHER" id="PTHR42885">
    <property type="entry name" value="HISTIDINOL-PHOSPHATE AMINOTRANSFERASE-RELATED"/>
    <property type="match status" value="1"/>
</dbReference>
<evidence type="ECO:0000256" key="9">
    <source>
        <dbReference type="ARBA" id="ARBA00048531"/>
    </source>
</evidence>
<feature type="region of interest" description="Disordered" evidence="10">
    <location>
        <begin position="1"/>
        <end position="24"/>
    </location>
</feature>
<dbReference type="InterPro" id="IPR015421">
    <property type="entry name" value="PyrdxlP-dep_Trfase_major"/>
</dbReference>
<dbReference type="GO" id="GO:0009236">
    <property type="term" value="P:cobalamin biosynthetic process"/>
    <property type="evidence" value="ECO:0007669"/>
    <property type="project" value="UniProtKB-UniPathway"/>
</dbReference>
<evidence type="ECO:0000313" key="12">
    <source>
        <dbReference type="EMBL" id="PRY21155.1"/>
    </source>
</evidence>
<evidence type="ECO:0000256" key="7">
    <source>
        <dbReference type="ARBA" id="ARBA00023239"/>
    </source>
</evidence>
<organism evidence="12 13">
    <name type="scientific">Aliiruegeria haliotis</name>
    <dbReference type="NCBI Taxonomy" id="1280846"/>
    <lineage>
        <taxon>Bacteria</taxon>
        <taxon>Pseudomonadati</taxon>
        <taxon>Pseudomonadota</taxon>
        <taxon>Alphaproteobacteria</taxon>
        <taxon>Rhodobacterales</taxon>
        <taxon>Roseobacteraceae</taxon>
        <taxon>Aliiruegeria</taxon>
    </lineage>
</organism>
<comment type="catalytic activity">
    <reaction evidence="9">
        <text>O-phospho-L-threonine + H(+) = (R)-1-aminopropan-2-yl phosphate + CO2</text>
        <dbReference type="Rhea" id="RHEA:11492"/>
        <dbReference type="ChEBI" id="CHEBI:15378"/>
        <dbReference type="ChEBI" id="CHEBI:16526"/>
        <dbReference type="ChEBI" id="CHEBI:58563"/>
        <dbReference type="ChEBI" id="CHEBI:58675"/>
        <dbReference type="EC" id="4.1.1.81"/>
    </reaction>
</comment>
<evidence type="ECO:0000256" key="10">
    <source>
        <dbReference type="SAM" id="MobiDB-lite"/>
    </source>
</evidence>
<proteinExistence type="predicted"/>
<dbReference type="InterPro" id="IPR015422">
    <property type="entry name" value="PyrdxlP-dep_Trfase_small"/>
</dbReference>
<dbReference type="GO" id="GO:0030170">
    <property type="term" value="F:pyridoxal phosphate binding"/>
    <property type="evidence" value="ECO:0007669"/>
    <property type="project" value="InterPro"/>
</dbReference>
<comment type="pathway">
    <text evidence="3">Cofactor biosynthesis; adenosylcobalamin biosynthesis.</text>
</comment>
<dbReference type="RefSeq" id="WP_106206924.1">
    <property type="nucleotide sequence ID" value="NZ_PVTD01000010.1"/>
</dbReference>
<evidence type="ECO:0000313" key="13">
    <source>
        <dbReference type="Proteomes" id="UP000239480"/>
    </source>
</evidence>
<name>A0A2T0RIZ9_9RHOB</name>
<dbReference type="UniPathway" id="UPA00148"/>
<evidence type="ECO:0000256" key="2">
    <source>
        <dbReference type="ARBA" id="ARBA00003444"/>
    </source>
</evidence>
<evidence type="ECO:0000256" key="6">
    <source>
        <dbReference type="ARBA" id="ARBA00022898"/>
    </source>
</evidence>